<dbReference type="PANTHER" id="PTHR11905:SF112">
    <property type="entry name" value="DISINTEGRIN AND METALLOPROTEINASE DOMAIN-CONTAINING PROTEIN 12"/>
    <property type="match status" value="1"/>
</dbReference>
<dbReference type="Proteomes" id="UP000314982">
    <property type="component" value="Unassembled WGS sequence"/>
</dbReference>
<dbReference type="GeneTree" id="ENSGT00940000155495"/>
<proteinExistence type="predicted"/>
<sequence>TALPCLPLSYRGFISLENKTFLLEPSLDQDNYTHIIYRGENLNLSSGTCGHGFNMSSVTPDNHLRSPFRTFSTRHKRHAQKTTKYVELIIVADNREVMYL</sequence>
<reference evidence="1" key="2">
    <citation type="submission" date="2025-08" db="UniProtKB">
        <authorList>
            <consortium name="Ensembl"/>
        </authorList>
    </citation>
    <scope>IDENTIFICATION</scope>
</reference>
<protein>
    <recommendedName>
        <fullName evidence="3">Peptidase M12B propeptide domain-containing protein</fullName>
    </recommendedName>
</protein>
<evidence type="ECO:0000313" key="1">
    <source>
        <dbReference type="Ensembl" id="ENSHHUP00000038137.1"/>
    </source>
</evidence>
<reference evidence="2" key="1">
    <citation type="submission" date="2018-06" db="EMBL/GenBank/DDBJ databases">
        <title>Genome assembly of Danube salmon.</title>
        <authorList>
            <person name="Macqueen D.J."/>
            <person name="Gundappa M.K."/>
        </authorList>
    </citation>
    <scope>NUCLEOTIDE SEQUENCE [LARGE SCALE GENOMIC DNA]</scope>
</reference>
<evidence type="ECO:0000313" key="2">
    <source>
        <dbReference type="Proteomes" id="UP000314982"/>
    </source>
</evidence>
<dbReference type="PANTHER" id="PTHR11905">
    <property type="entry name" value="ADAM A DISINTEGRIN AND METALLOPROTEASE DOMAIN"/>
    <property type="match status" value="1"/>
</dbReference>
<name>A0A4W5MI70_9TELE</name>
<accession>A0A4W5MI70</accession>
<evidence type="ECO:0008006" key="3">
    <source>
        <dbReference type="Google" id="ProtNLM"/>
    </source>
</evidence>
<reference evidence="1" key="3">
    <citation type="submission" date="2025-09" db="UniProtKB">
        <authorList>
            <consortium name="Ensembl"/>
        </authorList>
    </citation>
    <scope>IDENTIFICATION</scope>
</reference>
<keyword evidence="2" id="KW-1185">Reference proteome</keyword>
<dbReference type="Ensembl" id="ENSHHUT00000039645.1">
    <property type="protein sequence ID" value="ENSHHUP00000038137.1"/>
    <property type="gene ID" value="ENSHHUG00000023841.1"/>
</dbReference>
<dbReference type="AlphaFoldDB" id="A0A4W5MI70"/>
<dbReference type="STRING" id="62062.ENSHHUP00000038137"/>
<organism evidence="1 2">
    <name type="scientific">Hucho hucho</name>
    <name type="common">huchen</name>
    <dbReference type="NCBI Taxonomy" id="62062"/>
    <lineage>
        <taxon>Eukaryota</taxon>
        <taxon>Metazoa</taxon>
        <taxon>Chordata</taxon>
        <taxon>Craniata</taxon>
        <taxon>Vertebrata</taxon>
        <taxon>Euteleostomi</taxon>
        <taxon>Actinopterygii</taxon>
        <taxon>Neopterygii</taxon>
        <taxon>Teleostei</taxon>
        <taxon>Protacanthopterygii</taxon>
        <taxon>Salmoniformes</taxon>
        <taxon>Salmonidae</taxon>
        <taxon>Salmoninae</taxon>
        <taxon>Hucho</taxon>
    </lineage>
</organism>